<sequence>MRVPSLLFYRILYVMPVAESRPETHPDFELEKDHLSGTVAAMIRQIEFWEDRDRQMGADLETSIILGDQAEEFAAMLSPHVHQPYFGSLKVRVAGREQTLYVGKHGFRDVKGPHTVVSWDSEVGSLFYSQALGWTPRRGSAGVIRRRRQLDVSQKTLLRVTDLYDDEQGGDTGGREEVLLRRLQEGSTAGMRDVVETLQPEQNDAMRHPAGVPVIIQGAAGSGKTTIGFHRLAWMTNADRGAHRARPEACMVLMPNRVLATYAARILPELGIERVVVTTPEAWATGLLGLEKLEVTDRTLSLLLTDRDNTRRALAWRKAKLLGDARMLDVVRTHLWNRFNAALAGQSLRESVALRGREDQVFTLDEAALAGLLRDVFAADPLDGYRAGMRRAIEALALSTLNVPEDEEASVRRQLSSPLTNLLGRIFATTTPITEARRLLGSPAELAASGLLTEREIALLGTDPLSGIPTPRRAHADVTEIPLMLAVQAFTGGIGRLDGRTLEPFDHVVLDEAQDYSPLLYALLGRATRPGHITALGDMNQGMHGYKGPSSWEAVQAQLPGAQVLTLGRTYRSTRQITELGARIAATYNRAAAVQGVDRDGAEVQRYTAPAGPDGELPLIARAVKDAQAAGHTNIAIVTRRGVDADRMAEALREFDTDAQPITTQEHRFRGGLVILPVNLAKGLEFSAAIVASANADTYDESTEYERRLLYVSASRALHWLALVSTGDLHPLIA</sequence>
<dbReference type="EMBL" id="BMOR01000002">
    <property type="protein sequence ID" value="GGN31309.1"/>
    <property type="molecule type" value="Genomic_DNA"/>
</dbReference>
<dbReference type="Pfam" id="PF13538">
    <property type="entry name" value="UvrD_C_2"/>
    <property type="match status" value="1"/>
</dbReference>
<accession>A0ABQ2IZ22</accession>
<evidence type="ECO:0000259" key="6">
    <source>
        <dbReference type="PROSITE" id="PS51198"/>
    </source>
</evidence>
<organism evidence="7 8">
    <name type="scientific">Deinococcus daejeonensis</name>
    <dbReference type="NCBI Taxonomy" id="1007098"/>
    <lineage>
        <taxon>Bacteria</taxon>
        <taxon>Thermotogati</taxon>
        <taxon>Deinococcota</taxon>
        <taxon>Deinococci</taxon>
        <taxon>Deinococcales</taxon>
        <taxon>Deinococcaceae</taxon>
        <taxon>Deinococcus</taxon>
    </lineage>
</organism>
<dbReference type="InterPro" id="IPR027417">
    <property type="entry name" value="P-loop_NTPase"/>
</dbReference>
<dbReference type="PANTHER" id="PTHR11070:SF17">
    <property type="entry name" value="DNA HELICASE IV"/>
    <property type="match status" value="1"/>
</dbReference>
<dbReference type="Gene3D" id="3.40.50.300">
    <property type="entry name" value="P-loop containing nucleotide triphosphate hydrolases"/>
    <property type="match status" value="3"/>
</dbReference>
<keyword evidence="2 5" id="KW-0378">Hydrolase</keyword>
<evidence type="ECO:0000256" key="1">
    <source>
        <dbReference type="ARBA" id="ARBA00022741"/>
    </source>
</evidence>
<evidence type="ECO:0000256" key="2">
    <source>
        <dbReference type="ARBA" id="ARBA00022801"/>
    </source>
</evidence>
<feature type="domain" description="UvrD-like helicase ATP-binding" evidence="6">
    <location>
        <begin position="197"/>
        <end position="574"/>
    </location>
</feature>
<proteinExistence type="predicted"/>
<name>A0ABQ2IZ22_9DEIO</name>
<evidence type="ECO:0000256" key="5">
    <source>
        <dbReference type="PROSITE-ProRule" id="PRU00560"/>
    </source>
</evidence>
<dbReference type="InterPro" id="IPR000212">
    <property type="entry name" value="DNA_helicase_UvrD/REP"/>
</dbReference>
<evidence type="ECO:0000313" key="8">
    <source>
        <dbReference type="Proteomes" id="UP000645517"/>
    </source>
</evidence>
<feature type="binding site" evidence="5">
    <location>
        <begin position="218"/>
        <end position="225"/>
    </location>
    <ligand>
        <name>ATP</name>
        <dbReference type="ChEBI" id="CHEBI:30616"/>
    </ligand>
</feature>
<protein>
    <recommendedName>
        <fullName evidence="6">UvrD-like helicase ATP-binding domain-containing protein</fullName>
    </recommendedName>
</protein>
<comment type="caution">
    <text evidence="7">The sequence shown here is derived from an EMBL/GenBank/DDBJ whole genome shotgun (WGS) entry which is preliminary data.</text>
</comment>
<keyword evidence="8" id="KW-1185">Reference proteome</keyword>
<keyword evidence="4 5" id="KW-0067">ATP-binding</keyword>
<keyword evidence="3 5" id="KW-0347">Helicase</keyword>
<evidence type="ECO:0000256" key="3">
    <source>
        <dbReference type="ARBA" id="ARBA00022806"/>
    </source>
</evidence>
<dbReference type="SUPFAM" id="SSF52540">
    <property type="entry name" value="P-loop containing nucleoside triphosphate hydrolases"/>
    <property type="match status" value="1"/>
</dbReference>
<evidence type="ECO:0000313" key="7">
    <source>
        <dbReference type="EMBL" id="GGN31309.1"/>
    </source>
</evidence>
<dbReference type="Proteomes" id="UP000645517">
    <property type="component" value="Unassembled WGS sequence"/>
</dbReference>
<dbReference type="InterPro" id="IPR027785">
    <property type="entry name" value="UvrD-like_helicase_C"/>
</dbReference>
<gene>
    <name evidence="7" type="ORF">GCM10010842_07140</name>
</gene>
<dbReference type="InterPro" id="IPR014016">
    <property type="entry name" value="UvrD-like_ATP-bd"/>
</dbReference>
<evidence type="ECO:0000256" key="4">
    <source>
        <dbReference type="ARBA" id="ARBA00022840"/>
    </source>
</evidence>
<reference evidence="8" key="1">
    <citation type="journal article" date="2019" name="Int. J. Syst. Evol. Microbiol.">
        <title>The Global Catalogue of Microorganisms (GCM) 10K type strain sequencing project: providing services to taxonomists for standard genome sequencing and annotation.</title>
        <authorList>
            <consortium name="The Broad Institute Genomics Platform"/>
            <consortium name="The Broad Institute Genome Sequencing Center for Infectious Disease"/>
            <person name="Wu L."/>
            <person name="Ma J."/>
        </authorList>
    </citation>
    <scope>NUCLEOTIDE SEQUENCE [LARGE SCALE GENOMIC DNA]</scope>
    <source>
        <strain evidence="8">JCM 16918</strain>
    </source>
</reference>
<keyword evidence="1 5" id="KW-0547">Nucleotide-binding</keyword>
<dbReference type="PANTHER" id="PTHR11070">
    <property type="entry name" value="UVRD / RECB / PCRA DNA HELICASE FAMILY MEMBER"/>
    <property type="match status" value="1"/>
</dbReference>
<dbReference type="PROSITE" id="PS51198">
    <property type="entry name" value="UVRD_HELICASE_ATP_BIND"/>
    <property type="match status" value="1"/>
</dbReference>